<dbReference type="AlphaFoldDB" id="A0A7T8GN60"/>
<dbReference type="Proteomes" id="UP000595437">
    <property type="component" value="Chromosome 19"/>
</dbReference>
<feature type="region of interest" description="Disordered" evidence="1">
    <location>
        <begin position="1"/>
        <end position="21"/>
    </location>
</feature>
<evidence type="ECO:0000313" key="2">
    <source>
        <dbReference type="EMBL" id="QQP33117.1"/>
    </source>
</evidence>
<proteinExistence type="predicted"/>
<accession>A0A7T8GN60</accession>
<name>A0A7T8GN60_CALRO</name>
<keyword evidence="3" id="KW-1185">Reference proteome</keyword>
<dbReference type="EMBL" id="CP045908">
    <property type="protein sequence ID" value="QQP33117.1"/>
    <property type="molecule type" value="Genomic_DNA"/>
</dbReference>
<organism evidence="2 3">
    <name type="scientific">Caligus rogercresseyi</name>
    <name type="common">Sea louse</name>
    <dbReference type="NCBI Taxonomy" id="217165"/>
    <lineage>
        <taxon>Eukaryota</taxon>
        <taxon>Metazoa</taxon>
        <taxon>Ecdysozoa</taxon>
        <taxon>Arthropoda</taxon>
        <taxon>Crustacea</taxon>
        <taxon>Multicrustacea</taxon>
        <taxon>Hexanauplia</taxon>
        <taxon>Copepoda</taxon>
        <taxon>Siphonostomatoida</taxon>
        <taxon>Caligidae</taxon>
        <taxon>Caligus</taxon>
    </lineage>
</organism>
<evidence type="ECO:0000256" key="1">
    <source>
        <dbReference type="SAM" id="MobiDB-lite"/>
    </source>
</evidence>
<evidence type="ECO:0000313" key="3">
    <source>
        <dbReference type="Proteomes" id="UP000595437"/>
    </source>
</evidence>
<sequence length="52" mass="5945">MKSSLPTVEEDETPINLRVSMNEDMDELADAKKEPRISFTQMHLDTIYFGLG</sequence>
<protein>
    <submittedName>
        <fullName evidence="2">Uncharacterized protein</fullName>
    </submittedName>
</protein>
<gene>
    <name evidence="2" type="ORF">FKW44_024378</name>
</gene>
<reference evidence="3" key="1">
    <citation type="submission" date="2021-01" db="EMBL/GenBank/DDBJ databases">
        <title>Caligus Genome Assembly.</title>
        <authorList>
            <person name="Gallardo-Escarate C."/>
        </authorList>
    </citation>
    <scope>NUCLEOTIDE SEQUENCE [LARGE SCALE GENOMIC DNA]</scope>
</reference>